<feature type="domain" description="Sulfatase N-terminal" evidence="1">
    <location>
        <begin position="22"/>
        <end position="234"/>
    </location>
</feature>
<accession>A0A382E1D4</accession>
<protein>
    <recommendedName>
        <fullName evidence="1">Sulfatase N-terminal domain-containing protein</fullName>
    </recommendedName>
</protein>
<dbReference type="InterPro" id="IPR017850">
    <property type="entry name" value="Alkaline_phosphatase_core_sf"/>
</dbReference>
<name>A0A382E1D4_9ZZZZ</name>
<gene>
    <name evidence="2" type="ORF">METZ01_LOCUS196501</name>
</gene>
<dbReference type="SUPFAM" id="SSF53649">
    <property type="entry name" value="Alkaline phosphatase-like"/>
    <property type="match status" value="1"/>
</dbReference>
<dbReference type="InterPro" id="IPR000917">
    <property type="entry name" value="Sulfatase_N"/>
</dbReference>
<dbReference type="PANTHER" id="PTHR43751">
    <property type="entry name" value="SULFATASE"/>
    <property type="match status" value="1"/>
</dbReference>
<dbReference type="EMBL" id="UINC01041832">
    <property type="protein sequence ID" value="SVB43647.1"/>
    <property type="molecule type" value="Genomic_DNA"/>
</dbReference>
<dbReference type="InterPro" id="IPR052701">
    <property type="entry name" value="GAG_Ulvan_Degrading_Sulfatases"/>
</dbReference>
<sequence>MKQVQYIIFFACLLHLLNADRPNFVFLLGDDINRDSLGCYGNVDCPTPNIDKLAADGVKFNKAYTSVAMCSPFRQELYSGRTAWRTKAFLNHTFSVPATQSLPQYLKPLGYRVALTGKTHIGPKTSYPFEYLGGNPNEQLFKKAKEFIGSCRKEDQPFCVFIASHDAHSPYTTGDRSLFDPTKLTIPPYWIDTPELREALVPYYAEVNHFDAFAGQIRAFLDDSGLSKDTIFFVCTEQGSAFPFAKWTCFD</sequence>
<feature type="non-terminal residue" evidence="2">
    <location>
        <position position="251"/>
    </location>
</feature>
<proteinExistence type="predicted"/>
<reference evidence="2" key="1">
    <citation type="submission" date="2018-05" db="EMBL/GenBank/DDBJ databases">
        <authorList>
            <person name="Lanie J.A."/>
            <person name="Ng W.-L."/>
            <person name="Kazmierczak K.M."/>
            <person name="Andrzejewski T.M."/>
            <person name="Davidsen T.M."/>
            <person name="Wayne K.J."/>
            <person name="Tettelin H."/>
            <person name="Glass J.I."/>
            <person name="Rusch D."/>
            <person name="Podicherti R."/>
            <person name="Tsui H.-C.T."/>
            <person name="Winkler M.E."/>
        </authorList>
    </citation>
    <scope>NUCLEOTIDE SEQUENCE</scope>
</reference>
<dbReference type="Pfam" id="PF00884">
    <property type="entry name" value="Sulfatase"/>
    <property type="match status" value="1"/>
</dbReference>
<evidence type="ECO:0000259" key="1">
    <source>
        <dbReference type="Pfam" id="PF00884"/>
    </source>
</evidence>
<organism evidence="2">
    <name type="scientific">marine metagenome</name>
    <dbReference type="NCBI Taxonomy" id="408172"/>
    <lineage>
        <taxon>unclassified sequences</taxon>
        <taxon>metagenomes</taxon>
        <taxon>ecological metagenomes</taxon>
    </lineage>
</organism>
<dbReference type="PANTHER" id="PTHR43751:SF1">
    <property type="entry name" value="SULFATASE ATSG-RELATED"/>
    <property type="match status" value="1"/>
</dbReference>
<dbReference type="AlphaFoldDB" id="A0A382E1D4"/>
<dbReference type="Gene3D" id="3.40.720.10">
    <property type="entry name" value="Alkaline Phosphatase, subunit A"/>
    <property type="match status" value="1"/>
</dbReference>
<evidence type="ECO:0000313" key="2">
    <source>
        <dbReference type="EMBL" id="SVB43647.1"/>
    </source>
</evidence>